<dbReference type="AlphaFoldDB" id="A0A517QKZ4"/>
<keyword evidence="2" id="KW-1185">Reference proteome</keyword>
<evidence type="ECO:0000313" key="1">
    <source>
        <dbReference type="EMBL" id="QDT32309.1"/>
    </source>
</evidence>
<reference evidence="1 2" key="1">
    <citation type="submission" date="2019-02" db="EMBL/GenBank/DDBJ databases">
        <title>Deep-cultivation of Planctomycetes and their phenomic and genomic characterization uncovers novel biology.</title>
        <authorList>
            <person name="Wiegand S."/>
            <person name="Jogler M."/>
            <person name="Boedeker C."/>
            <person name="Pinto D."/>
            <person name="Vollmers J."/>
            <person name="Rivas-Marin E."/>
            <person name="Kohn T."/>
            <person name="Peeters S.H."/>
            <person name="Heuer A."/>
            <person name="Rast P."/>
            <person name="Oberbeckmann S."/>
            <person name="Bunk B."/>
            <person name="Jeske O."/>
            <person name="Meyerdierks A."/>
            <person name="Storesund J.E."/>
            <person name="Kallscheuer N."/>
            <person name="Luecker S."/>
            <person name="Lage O.M."/>
            <person name="Pohl T."/>
            <person name="Merkel B.J."/>
            <person name="Hornburger P."/>
            <person name="Mueller R.-W."/>
            <person name="Bruemmer F."/>
            <person name="Labrenz M."/>
            <person name="Spormann A.M."/>
            <person name="Op den Camp H."/>
            <person name="Overmann J."/>
            <person name="Amann R."/>
            <person name="Jetten M.S.M."/>
            <person name="Mascher T."/>
            <person name="Medema M.H."/>
            <person name="Devos D.P."/>
            <person name="Kaster A.-K."/>
            <person name="Ovreas L."/>
            <person name="Rohde M."/>
            <person name="Galperin M.Y."/>
            <person name="Jogler C."/>
        </authorList>
    </citation>
    <scope>NUCLEOTIDE SEQUENCE [LARGE SCALE GENOMIC DNA]</scope>
    <source>
        <strain evidence="1 2">Mal48</strain>
    </source>
</reference>
<dbReference type="Proteomes" id="UP000315724">
    <property type="component" value="Chromosome"/>
</dbReference>
<dbReference type="KEGG" id="tpol:Mal48_15520"/>
<gene>
    <name evidence="1" type="ORF">Mal48_15520</name>
</gene>
<organism evidence="1 2">
    <name type="scientific">Thalassoglobus polymorphus</name>
    <dbReference type="NCBI Taxonomy" id="2527994"/>
    <lineage>
        <taxon>Bacteria</taxon>
        <taxon>Pseudomonadati</taxon>
        <taxon>Planctomycetota</taxon>
        <taxon>Planctomycetia</taxon>
        <taxon>Planctomycetales</taxon>
        <taxon>Planctomycetaceae</taxon>
        <taxon>Thalassoglobus</taxon>
    </lineage>
</organism>
<dbReference type="EMBL" id="CP036267">
    <property type="protein sequence ID" value="QDT32309.1"/>
    <property type="molecule type" value="Genomic_DNA"/>
</dbReference>
<evidence type="ECO:0000313" key="2">
    <source>
        <dbReference type="Proteomes" id="UP000315724"/>
    </source>
</evidence>
<proteinExistence type="predicted"/>
<protein>
    <submittedName>
        <fullName evidence="1">Uncharacterized protein</fullName>
    </submittedName>
</protein>
<name>A0A517QKZ4_9PLAN</name>
<sequence>MMLSVCRVTPSVHTAYQRRNESISVSVKSLYNKINCMETNVSEALLRHSADVASQLVDRLGERKPLLPGYRLKVVDGNHITGTDHRLEVLRDEGGAALPGVAVADRRSQWDLLRHDDCAAGRRMGRISNALDRCFVTTVDPLGKEYEAISLPKTPAR</sequence>
<accession>A0A517QKZ4</accession>